<proteinExistence type="predicted"/>
<evidence type="ECO:0000313" key="2">
    <source>
        <dbReference type="Proteomes" id="UP000233551"/>
    </source>
</evidence>
<protein>
    <submittedName>
        <fullName evidence="1">Uncharacterized protein</fullName>
    </submittedName>
</protein>
<name>A0A2I0I4X0_PUNGR</name>
<organism evidence="1 2">
    <name type="scientific">Punica granatum</name>
    <name type="common">Pomegranate</name>
    <dbReference type="NCBI Taxonomy" id="22663"/>
    <lineage>
        <taxon>Eukaryota</taxon>
        <taxon>Viridiplantae</taxon>
        <taxon>Streptophyta</taxon>
        <taxon>Embryophyta</taxon>
        <taxon>Tracheophyta</taxon>
        <taxon>Spermatophyta</taxon>
        <taxon>Magnoliopsida</taxon>
        <taxon>eudicotyledons</taxon>
        <taxon>Gunneridae</taxon>
        <taxon>Pentapetalae</taxon>
        <taxon>rosids</taxon>
        <taxon>malvids</taxon>
        <taxon>Myrtales</taxon>
        <taxon>Lythraceae</taxon>
        <taxon>Punica</taxon>
    </lineage>
</organism>
<reference evidence="1 2" key="1">
    <citation type="submission" date="2017-11" db="EMBL/GenBank/DDBJ databases">
        <title>De-novo sequencing of pomegranate (Punica granatum L.) genome.</title>
        <authorList>
            <person name="Akparov Z."/>
            <person name="Amiraslanov A."/>
            <person name="Hajiyeva S."/>
            <person name="Abbasov M."/>
            <person name="Kaur K."/>
            <person name="Hamwieh A."/>
            <person name="Solovyev V."/>
            <person name="Salamov A."/>
            <person name="Braich B."/>
            <person name="Kosarev P."/>
            <person name="Mahmoud A."/>
            <person name="Hajiyev E."/>
            <person name="Babayeva S."/>
            <person name="Izzatullayeva V."/>
            <person name="Mammadov A."/>
            <person name="Mammadov A."/>
            <person name="Sharifova S."/>
            <person name="Ojaghi J."/>
            <person name="Eynullazada K."/>
            <person name="Bayramov B."/>
            <person name="Abdulazimova A."/>
            <person name="Shahmuradov I."/>
        </authorList>
    </citation>
    <scope>NUCLEOTIDE SEQUENCE [LARGE SCALE GENOMIC DNA]</scope>
    <source>
        <strain evidence="2">cv. AG2017</strain>
        <tissue evidence="1">Leaf</tissue>
    </source>
</reference>
<dbReference type="Proteomes" id="UP000233551">
    <property type="component" value="Unassembled WGS sequence"/>
</dbReference>
<accession>A0A2I0I4X0</accession>
<sequence length="233" mass="25962">MADSDSQFHGIRRHSFPELESHVMKPILDRSAFSGQPLPHGHSTCSNITANGELCLPLRVNHPRFSLSHATRRVAVPRVSPILNTAGLHPHSETTNVILRFLCTRGSSPLYLYANTHLAYPRSSRYCLSTAEIIPSVDLSHLAYPRSSRYCLSTAGIIPSVDLSHLTYPRSSRYCLSTAGIIPSVDLRHLAYPRSSRYCLSTAGIIPCGHAPQSYRARAVLQIVFWKSYRHTE</sequence>
<dbReference type="AlphaFoldDB" id="A0A2I0I4X0"/>
<keyword evidence="2" id="KW-1185">Reference proteome</keyword>
<dbReference type="EMBL" id="PGOL01003920">
    <property type="protein sequence ID" value="PKI39034.1"/>
    <property type="molecule type" value="Genomic_DNA"/>
</dbReference>
<gene>
    <name evidence="1" type="ORF">CRG98_040576</name>
</gene>
<comment type="caution">
    <text evidence="1">The sequence shown here is derived from an EMBL/GenBank/DDBJ whole genome shotgun (WGS) entry which is preliminary data.</text>
</comment>
<evidence type="ECO:0000313" key="1">
    <source>
        <dbReference type="EMBL" id="PKI39034.1"/>
    </source>
</evidence>